<feature type="binding site" evidence="3">
    <location>
        <begin position="264"/>
        <end position="268"/>
    </location>
    <ligand>
        <name>CoA</name>
        <dbReference type="ChEBI" id="CHEBI:57287"/>
    </ligand>
</feature>
<dbReference type="HOGENOM" id="CLU_019748_3_0_9"/>
<gene>
    <name evidence="6" type="ORF">CSCA_3617</name>
</gene>
<dbReference type="STRING" id="1548.CSCA_3617"/>
<name>A0A0E3JQ60_CLOSL</name>
<dbReference type="GO" id="GO:0006083">
    <property type="term" value="P:acetate metabolic process"/>
    <property type="evidence" value="ECO:0007669"/>
    <property type="project" value="InterPro"/>
</dbReference>
<dbReference type="GO" id="GO:0008775">
    <property type="term" value="F:acetate CoA-transferase activity"/>
    <property type="evidence" value="ECO:0007669"/>
    <property type="project" value="InterPro"/>
</dbReference>
<dbReference type="EMBL" id="CP009933">
    <property type="protein sequence ID" value="AKA70742.1"/>
    <property type="molecule type" value="Genomic_DNA"/>
</dbReference>
<dbReference type="SUPFAM" id="SSF100950">
    <property type="entry name" value="NagB/RpiA/CoA transferase-like"/>
    <property type="match status" value="2"/>
</dbReference>
<dbReference type="InterPro" id="IPR046433">
    <property type="entry name" value="ActCoA_hydro"/>
</dbReference>
<protein>
    <submittedName>
        <fullName evidence="6">Cat1</fullName>
    </submittedName>
</protein>
<dbReference type="RefSeq" id="WP_029163512.1">
    <property type="nucleotide sequence ID" value="NZ_CP009933.1"/>
</dbReference>
<dbReference type="GO" id="GO:0006084">
    <property type="term" value="P:acetyl-CoA metabolic process"/>
    <property type="evidence" value="ECO:0007669"/>
    <property type="project" value="InterPro"/>
</dbReference>
<evidence type="ECO:0000256" key="2">
    <source>
        <dbReference type="PIRSR" id="PIRSR617821-1"/>
    </source>
</evidence>
<dbReference type="PANTHER" id="PTHR43609">
    <property type="entry name" value="ACETYL-COA HYDROLASE"/>
    <property type="match status" value="1"/>
</dbReference>
<accession>A0A0E3JQ60</accession>
<reference evidence="6 7" key="1">
    <citation type="journal article" date="2015" name="J. Biotechnol.">
        <title>Complete genome sequence of a malodorant-producing acetogen, Clostridium scatologenes ATCC 25775(T).</title>
        <authorList>
            <person name="Zhu Z."/>
            <person name="Guo T."/>
            <person name="Zheng H."/>
            <person name="Song T."/>
            <person name="Ouyang P."/>
            <person name="Xie J."/>
        </authorList>
    </citation>
    <scope>NUCLEOTIDE SEQUENCE [LARGE SCALE GENOMIC DNA]</scope>
    <source>
        <strain evidence="6 7">ATCC 25775</strain>
    </source>
</reference>
<dbReference type="PANTHER" id="PTHR43609:SF1">
    <property type="entry name" value="ACETYL-COA HYDROLASE"/>
    <property type="match status" value="1"/>
</dbReference>
<feature type="binding site" evidence="3">
    <location>
        <position position="383"/>
    </location>
    <ligand>
        <name>CoA</name>
        <dbReference type="ChEBI" id="CHEBI:57287"/>
    </ligand>
</feature>
<evidence type="ECO:0000256" key="1">
    <source>
        <dbReference type="ARBA" id="ARBA00009632"/>
    </source>
</evidence>
<dbReference type="InterPro" id="IPR026888">
    <property type="entry name" value="AcetylCoA_hyd_C"/>
</dbReference>
<evidence type="ECO:0000256" key="3">
    <source>
        <dbReference type="PIRSR" id="PIRSR617821-2"/>
    </source>
</evidence>
<comment type="similarity">
    <text evidence="1">Belongs to the acetyl-CoA hydrolase/transferase family.</text>
</comment>
<dbReference type="InterPro" id="IPR003702">
    <property type="entry name" value="ActCoA_hydro_N"/>
</dbReference>
<dbReference type="InterPro" id="IPR038460">
    <property type="entry name" value="AcetylCoA_hyd_C_sf"/>
</dbReference>
<evidence type="ECO:0000259" key="4">
    <source>
        <dbReference type="Pfam" id="PF02550"/>
    </source>
</evidence>
<feature type="binding site" evidence="3">
    <location>
        <position position="379"/>
    </location>
    <ligand>
        <name>CoA</name>
        <dbReference type="ChEBI" id="CHEBI:57287"/>
    </ligand>
</feature>
<feature type="binding site" evidence="3">
    <location>
        <position position="403"/>
    </location>
    <ligand>
        <name>CoA</name>
        <dbReference type="ChEBI" id="CHEBI:57287"/>
    </ligand>
</feature>
<dbReference type="NCBIfam" id="TIGR03458">
    <property type="entry name" value="YgfH_subfam"/>
    <property type="match status" value="1"/>
</dbReference>
<feature type="domain" description="Acetyl-CoA hydrolase/transferase C-terminal" evidence="5">
    <location>
        <begin position="324"/>
        <end position="464"/>
    </location>
</feature>
<dbReference type="Gene3D" id="3.30.750.70">
    <property type="entry name" value="4-hydroxybutyrate coenzyme like domains"/>
    <property type="match status" value="1"/>
</dbReference>
<dbReference type="InterPro" id="IPR017821">
    <property type="entry name" value="Succinate_CoA_transferase"/>
</dbReference>
<evidence type="ECO:0000313" key="6">
    <source>
        <dbReference type="EMBL" id="AKA70742.1"/>
    </source>
</evidence>
<dbReference type="FunFam" id="3.40.1080.20:FF:000001">
    <property type="entry name" value="Acetyl-CoA hydrolase Ach1"/>
    <property type="match status" value="1"/>
</dbReference>
<dbReference type="GO" id="GO:0003986">
    <property type="term" value="F:acetyl-CoA hydrolase activity"/>
    <property type="evidence" value="ECO:0007669"/>
    <property type="project" value="TreeGrafter"/>
</dbReference>
<keyword evidence="7" id="KW-1185">Reference proteome</keyword>
<dbReference type="Pfam" id="PF02550">
    <property type="entry name" value="AcetylCoA_hydro"/>
    <property type="match status" value="1"/>
</dbReference>
<evidence type="ECO:0000259" key="5">
    <source>
        <dbReference type="Pfam" id="PF13336"/>
    </source>
</evidence>
<dbReference type="Pfam" id="PF13336">
    <property type="entry name" value="AcetylCoA_hyd_C"/>
    <property type="match status" value="1"/>
</dbReference>
<dbReference type="InterPro" id="IPR037171">
    <property type="entry name" value="NagB/RpiA_transferase-like"/>
</dbReference>
<dbReference type="Gene3D" id="3.40.1080.10">
    <property type="entry name" value="Glutaconate Coenzyme A-transferase"/>
    <property type="match status" value="1"/>
</dbReference>
<dbReference type="KEGG" id="csq:CSCA_3617"/>
<proteinExistence type="inferred from homology"/>
<dbReference type="Proteomes" id="UP000033115">
    <property type="component" value="Chromosome"/>
</dbReference>
<dbReference type="Gene3D" id="3.40.1080.20">
    <property type="entry name" value="Acetyl-CoA hydrolase/transferase C-terminal domain"/>
    <property type="match status" value="1"/>
</dbReference>
<feature type="domain" description="Acetyl-CoA hydrolase/transferase N-terminal" evidence="4">
    <location>
        <begin position="8"/>
        <end position="216"/>
    </location>
</feature>
<evidence type="ECO:0000313" key="7">
    <source>
        <dbReference type="Proteomes" id="UP000033115"/>
    </source>
</evidence>
<organism evidence="6 7">
    <name type="scientific">Clostridium scatologenes</name>
    <dbReference type="NCBI Taxonomy" id="1548"/>
    <lineage>
        <taxon>Bacteria</taxon>
        <taxon>Bacillati</taxon>
        <taxon>Bacillota</taxon>
        <taxon>Clostridia</taxon>
        <taxon>Eubacteriales</taxon>
        <taxon>Clostridiaceae</taxon>
        <taxon>Clostridium</taxon>
    </lineage>
</organism>
<sequence length="500" mass="54669">MNGRIRNSEILKRVVSAEKAAELIKDGMVIGISGFTPSGYPKAVPSALTKRVNSTGEKMKLSVYTGASVGPEIDGDWSKAGIIARRLPYQTNKELRNGINDGSIEYTDMHLSHVAQYVNYGILPKIDIAIVEAVSITEEGFIVPSTGIGNSVNYIQNADKVIVEVNENQPIELEGLSDVYTVENPPCRKPIPMTAPGDRIGTTYIPCDLDKIAAVVITNLMDKTRPLSVVDDVSKAISKNLIKFLEKEVSENRLPKDLLPIQSGVGSVANAVLAGLCDSDFENLTCYTEVIQDSMLDLLRCGKAKLASGTSLSPSPEGVLKFREDIDFFKDKIILRPQEISNNPEVIRRLGLISINTALEIDIFGNVNSTHVMGSKMMNGIGGSGDFARNAYLTIFTTESIAKKGCISSIVPMVSHTDHTEHDVMVIITEQGVADLRGLSPKERAYAIINNCAHPDYKPMLLEYLKKGLKESPSKHTPHLLEEALSWHVRFIKTGTMKNN</sequence>
<dbReference type="AlphaFoldDB" id="A0A0E3JQ60"/>
<feature type="active site" description="5-glutamyl coenzyme A thioester intermediate" evidence="2">
    <location>
        <position position="289"/>
    </location>
</feature>